<dbReference type="AlphaFoldDB" id="X1J3U8"/>
<reference evidence="3" key="1">
    <citation type="journal article" date="2014" name="Front. Microbiol.">
        <title>High frequency of phylogenetically diverse reductive dehalogenase-homologous genes in deep subseafloor sedimentary metagenomes.</title>
        <authorList>
            <person name="Kawai M."/>
            <person name="Futagami T."/>
            <person name="Toyoda A."/>
            <person name="Takaki Y."/>
            <person name="Nishi S."/>
            <person name="Hori S."/>
            <person name="Arai W."/>
            <person name="Tsubouchi T."/>
            <person name="Morono Y."/>
            <person name="Uchiyama I."/>
            <person name="Ito T."/>
            <person name="Fujiyama A."/>
            <person name="Inagaki F."/>
            <person name="Takami H."/>
        </authorList>
    </citation>
    <scope>NUCLEOTIDE SEQUENCE</scope>
    <source>
        <strain evidence="3">Expedition CK06-06</strain>
    </source>
</reference>
<sequence>MPNQDFYNFYKKNRGQAAVELAIFGSLILLALGVFVRYGLSANYSQKSKMDSYAKARAEMGGSAQKTTYVMLRDKPIPNPSDPFGVASRDSVFFGSETVGRKTRVFDSPDYPSDDSELFTSPQLPLLIYNINGVLYKFTTAAFAYYEYDNQELKRKDYREDGDETWRWYWRTTGLGSTGGSVEYEHDEAMEVLVDEDGNGDFWADLREADKKEDDAQQAKQADVDEDGKEELV</sequence>
<evidence type="ECO:0000256" key="1">
    <source>
        <dbReference type="SAM" id="MobiDB-lite"/>
    </source>
</evidence>
<protein>
    <submittedName>
        <fullName evidence="3">Uncharacterized protein</fullName>
    </submittedName>
</protein>
<feature type="transmembrane region" description="Helical" evidence="2">
    <location>
        <begin position="21"/>
        <end position="40"/>
    </location>
</feature>
<feature type="compositionally biased region" description="Acidic residues" evidence="1">
    <location>
        <begin position="224"/>
        <end position="233"/>
    </location>
</feature>
<accession>X1J3U8</accession>
<proteinExistence type="predicted"/>
<name>X1J3U8_9ZZZZ</name>
<evidence type="ECO:0000256" key="2">
    <source>
        <dbReference type="SAM" id="Phobius"/>
    </source>
</evidence>
<feature type="non-terminal residue" evidence="3">
    <location>
        <position position="233"/>
    </location>
</feature>
<keyword evidence="2" id="KW-0812">Transmembrane</keyword>
<comment type="caution">
    <text evidence="3">The sequence shown here is derived from an EMBL/GenBank/DDBJ whole genome shotgun (WGS) entry which is preliminary data.</text>
</comment>
<feature type="region of interest" description="Disordered" evidence="1">
    <location>
        <begin position="208"/>
        <end position="233"/>
    </location>
</feature>
<evidence type="ECO:0000313" key="3">
    <source>
        <dbReference type="EMBL" id="GAH89396.1"/>
    </source>
</evidence>
<dbReference type="EMBL" id="BARU01039005">
    <property type="protein sequence ID" value="GAH89396.1"/>
    <property type="molecule type" value="Genomic_DNA"/>
</dbReference>
<organism evidence="3">
    <name type="scientific">marine sediment metagenome</name>
    <dbReference type="NCBI Taxonomy" id="412755"/>
    <lineage>
        <taxon>unclassified sequences</taxon>
        <taxon>metagenomes</taxon>
        <taxon>ecological metagenomes</taxon>
    </lineage>
</organism>
<feature type="transmembrane region" description="Helical" evidence="2">
    <location>
        <begin position="126"/>
        <end position="146"/>
    </location>
</feature>
<feature type="compositionally biased region" description="Basic and acidic residues" evidence="1">
    <location>
        <begin position="208"/>
        <end position="217"/>
    </location>
</feature>
<keyword evidence="2" id="KW-0472">Membrane</keyword>
<keyword evidence="2" id="KW-1133">Transmembrane helix</keyword>
<gene>
    <name evidence="3" type="ORF">S03H2_60521</name>
</gene>